<comment type="caution">
    <text evidence="3">The sequence shown here is derived from an EMBL/GenBank/DDBJ whole genome shotgun (WGS) entry which is preliminary data.</text>
</comment>
<dbReference type="GO" id="GO:0006878">
    <property type="term" value="P:intracellular copper ion homeostasis"/>
    <property type="evidence" value="ECO:0007669"/>
    <property type="project" value="InterPro"/>
</dbReference>
<evidence type="ECO:0000313" key="3">
    <source>
        <dbReference type="EMBL" id="PWQ92904.1"/>
    </source>
</evidence>
<dbReference type="EMBL" id="QGKM01000073">
    <property type="protein sequence ID" value="PWQ92904.1"/>
    <property type="molecule type" value="Genomic_DNA"/>
</dbReference>
<organism evidence="3 4">
    <name type="scientific">Leucothrix pacifica</name>
    <dbReference type="NCBI Taxonomy" id="1247513"/>
    <lineage>
        <taxon>Bacteria</taxon>
        <taxon>Pseudomonadati</taxon>
        <taxon>Pseudomonadota</taxon>
        <taxon>Gammaproteobacteria</taxon>
        <taxon>Thiotrichales</taxon>
        <taxon>Thiotrichaceae</taxon>
        <taxon>Leucothrix</taxon>
    </lineage>
</organism>
<feature type="chain" id="PRO_5016251751" evidence="2">
    <location>
        <begin position="26"/>
        <end position="414"/>
    </location>
</feature>
<dbReference type="Proteomes" id="UP000245539">
    <property type="component" value="Unassembled WGS sequence"/>
</dbReference>
<evidence type="ECO:0000256" key="1">
    <source>
        <dbReference type="SAM" id="MobiDB-lite"/>
    </source>
</evidence>
<dbReference type="Pfam" id="PF05275">
    <property type="entry name" value="CopB"/>
    <property type="match status" value="1"/>
</dbReference>
<evidence type="ECO:0000256" key="2">
    <source>
        <dbReference type="SAM" id="SignalP"/>
    </source>
</evidence>
<keyword evidence="2" id="KW-0732">Signal</keyword>
<gene>
    <name evidence="3" type="ORF">DKW60_18725</name>
</gene>
<dbReference type="SUPFAM" id="SSF103515">
    <property type="entry name" value="Autotransporter"/>
    <property type="match status" value="1"/>
</dbReference>
<dbReference type="InterPro" id="IPR007939">
    <property type="entry name" value="Cu-R_B_prcur"/>
</dbReference>
<protein>
    <submittedName>
        <fullName evidence="3">Copper resistance protein CopB</fullName>
    </submittedName>
</protein>
<dbReference type="InterPro" id="IPR036709">
    <property type="entry name" value="Autotransporte_beta_dom_sf"/>
</dbReference>
<dbReference type="OrthoDB" id="9778934at2"/>
<sequence>MNNKSLVTTLLSISIGLVLAPTAFAGHKGKVDCTKASNAKVAACLDPAVIAKAARIKAAKARMAKMAKKPAPAMDHSKMKGMDHSKMPGMDHSKMKGMDHSKMEGMDHSKMEGMDHSNMEGMDHSNMEGMDHSKMKGMDHSKMKGMDHSKMKGMDHSKMKGMDHSKMPGMAGMDHSKMEKKIPVSDGSMEVNIPLPYPGALHMVDDPFLTMTRVKALELGRNEAGTNTLTLEADAWLGYDLHKLWIKTDLEMSGGKLEEGQLQALYSRGISPYWDVQAGVRKDFKPVGREWAVVGMRGIAPYFFDIDASFAVGKGGQTNARFNAEYELMLTQKAVLAPELDLSFYGKDDAEVGVGSGLSQAKVGLRLGYQIKREFTPYIGVRWSKQFGNTADFTRAEGGDISDTQLVLGIEAWF</sequence>
<name>A0A317C2Q5_9GAMM</name>
<feature type="region of interest" description="Disordered" evidence="1">
    <location>
        <begin position="138"/>
        <end position="158"/>
    </location>
</feature>
<reference evidence="3 4" key="1">
    <citation type="submission" date="2018-05" db="EMBL/GenBank/DDBJ databases">
        <title>Leucothrix arctica sp. nov., isolated from Arctic seawater.</title>
        <authorList>
            <person name="Choi A."/>
            <person name="Baek K."/>
        </authorList>
    </citation>
    <scope>NUCLEOTIDE SEQUENCE [LARGE SCALE GENOMIC DNA]</scope>
    <source>
        <strain evidence="3 4">JCM 18388</strain>
    </source>
</reference>
<evidence type="ECO:0000313" key="4">
    <source>
        <dbReference type="Proteomes" id="UP000245539"/>
    </source>
</evidence>
<dbReference type="GO" id="GO:0005507">
    <property type="term" value="F:copper ion binding"/>
    <property type="evidence" value="ECO:0007669"/>
    <property type="project" value="InterPro"/>
</dbReference>
<accession>A0A317C2Q5</accession>
<keyword evidence="4" id="KW-1185">Reference proteome</keyword>
<dbReference type="AlphaFoldDB" id="A0A317C2Q5"/>
<feature type="signal peptide" evidence="2">
    <location>
        <begin position="1"/>
        <end position="25"/>
    </location>
</feature>
<dbReference type="RefSeq" id="WP_109839194.1">
    <property type="nucleotide sequence ID" value="NZ_QGKM01000073.1"/>
</dbReference>
<feature type="compositionally biased region" description="Basic and acidic residues" evidence="1">
    <location>
        <begin position="75"/>
        <end position="88"/>
    </location>
</feature>
<feature type="region of interest" description="Disordered" evidence="1">
    <location>
        <begin position="67"/>
        <end position="88"/>
    </location>
</feature>
<proteinExistence type="predicted"/>
<dbReference type="GO" id="GO:0009279">
    <property type="term" value="C:cell outer membrane"/>
    <property type="evidence" value="ECO:0007669"/>
    <property type="project" value="InterPro"/>
</dbReference>